<dbReference type="UniPathway" id="UPA00075">
    <property type="reaction ID" value="UER00336"/>
</dbReference>
<dbReference type="InterPro" id="IPR000362">
    <property type="entry name" value="Fumarate_lyase_fam"/>
</dbReference>
<dbReference type="InterPro" id="IPR020557">
    <property type="entry name" value="Fumarate_lyase_CS"/>
</dbReference>
<dbReference type="GO" id="GO:0070626">
    <property type="term" value="F:(S)-2-(5-amino-1-(5-phospho-D-ribosyl)imidazole-4-carboxamido) succinate lyase (fumarate-forming) activity"/>
    <property type="evidence" value="ECO:0007669"/>
    <property type="project" value="TreeGrafter"/>
</dbReference>
<dbReference type="PRINTS" id="PR00145">
    <property type="entry name" value="ARGSUCLYASE"/>
</dbReference>
<comment type="catalytic activity">
    <reaction evidence="9">
        <text>(2S)-2-[5-amino-1-(5-phospho-beta-D-ribosyl)imidazole-4-carboxamido]succinate = 5-amino-1-(5-phospho-beta-D-ribosyl)imidazole-4-carboxamide + fumarate</text>
        <dbReference type="Rhea" id="RHEA:23920"/>
        <dbReference type="ChEBI" id="CHEBI:29806"/>
        <dbReference type="ChEBI" id="CHEBI:58443"/>
        <dbReference type="ChEBI" id="CHEBI:58475"/>
        <dbReference type="EC" id="4.3.2.2"/>
    </reaction>
    <physiologicalReaction direction="left-to-right" evidence="9">
        <dbReference type="Rhea" id="RHEA:23921"/>
    </physiologicalReaction>
</comment>
<dbReference type="Gene3D" id="1.20.200.10">
    <property type="entry name" value="Fumarase/aspartase (Central domain)"/>
    <property type="match status" value="1"/>
</dbReference>
<gene>
    <name evidence="16" type="ORF">SYNTR_0214</name>
</gene>
<comment type="pathway">
    <text evidence="2 13">Purine metabolism; AMP biosynthesis via de novo pathway; AMP from IMP: step 2/2.</text>
</comment>
<dbReference type="FunFam" id="1.20.200.10:FF:000008">
    <property type="entry name" value="Adenylosuccinate lyase"/>
    <property type="match status" value="1"/>
</dbReference>
<dbReference type="PRINTS" id="PR00149">
    <property type="entry name" value="FUMRATELYASE"/>
</dbReference>
<dbReference type="Gene3D" id="1.10.40.30">
    <property type="entry name" value="Fumarase/aspartase (C-terminal domain)"/>
    <property type="match status" value="1"/>
</dbReference>
<dbReference type="InterPro" id="IPR004769">
    <property type="entry name" value="Pur_lyase"/>
</dbReference>
<dbReference type="FunFam" id="1.10.40.30:FF:000007">
    <property type="entry name" value="Adenylosuccinate lyase"/>
    <property type="match status" value="1"/>
</dbReference>
<evidence type="ECO:0000256" key="6">
    <source>
        <dbReference type="ARBA" id="ARBA00022605"/>
    </source>
</evidence>
<dbReference type="EMBL" id="CP046457">
    <property type="protein sequence ID" value="QGT98807.1"/>
    <property type="molecule type" value="Genomic_DNA"/>
</dbReference>
<dbReference type="GO" id="GO:0006189">
    <property type="term" value="P:'de novo' IMP biosynthetic process"/>
    <property type="evidence" value="ECO:0007669"/>
    <property type="project" value="UniProtKB-UniPathway"/>
</dbReference>
<sequence>MIARYTLPEMGAMWSEETKLNNWLKIEIAACEGWAKLGKIPKESVENIKQKANFEVKRVKEIEAEVHHDVIAFLTNVAEYVGEDSKYIHLGMTSSDILDTGIAMQMRDSADLILDKLEKLKSKLEQQAIKHKYTMIIGRTHGVHGEPTTFGLKMALWYTEIERSIERLNNAKQVISYGAISGAVGNFAHLDPRVEEYVCENLGLTPCKVSTQIIQRDRHAEYVSTLAIVASTLEKMATEIRNLQRTDILEVEEPFAKKQKGSSAMPHKRNPMISERVAGLARVIRGNAIAAMENVALWHERDLTHSSVERIIIPDSCILLDYMLDKFINVVAGLVVYEDNMLDNINNTRGLVFSQQLMLALVDKGLLREEAYELVQRNAMKSWTGKLDFKALVQNDEDIAKLISKDELEKVFDFNIYTEKVDFILDRCDLKTDN</sequence>
<dbReference type="AlphaFoldDB" id="A0A6I6D8A0"/>
<evidence type="ECO:0000259" key="15">
    <source>
        <dbReference type="SMART" id="SM00998"/>
    </source>
</evidence>
<evidence type="ECO:0000256" key="7">
    <source>
        <dbReference type="ARBA" id="ARBA00022755"/>
    </source>
</evidence>
<dbReference type="CDD" id="cd01360">
    <property type="entry name" value="Adenylsuccinate_lyase_1"/>
    <property type="match status" value="1"/>
</dbReference>
<keyword evidence="6" id="KW-0028">Amino-acid biosynthesis</keyword>
<evidence type="ECO:0000256" key="3">
    <source>
        <dbReference type="ARBA" id="ARBA00008273"/>
    </source>
</evidence>
<dbReference type="SMART" id="SM00998">
    <property type="entry name" value="ADSL_C"/>
    <property type="match status" value="1"/>
</dbReference>
<dbReference type="SUPFAM" id="SSF48557">
    <property type="entry name" value="L-aspartase-like"/>
    <property type="match status" value="1"/>
</dbReference>
<organism evidence="16 17">
    <name type="scientific">Candidatus Syntrophocurvum alkaliphilum</name>
    <dbReference type="NCBI Taxonomy" id="2293317"/>
    <lineage>
        <taxon>Bacteria</taxon>
        <taxon>Bacillati</taxon>
        <taxon>Bacillota</taxon>
        <taxon>Clostridia</taxon>
        <taxon>Eubacteriales</taxon>
        <taxon>Syntrophomonadaceae</taxon>
        <taxon>Candidatus Syntrophocurvum</taxon>
    </lineage>
</organism>
<dbReference type="Gene3D" id="1.10.275.10">
    <property type="entry name" value="Fumarase/aspartase (N-terminal domain)"/>
    <property type="match status" value="1"/>
</dbReference>
<dbReference type="PROSITE" id="PS00163">
    <property type="entry name" value="FUMARATE_LYASES"/>
    <property type="match status" value="1"/>
</dbReference>
<dbReference type="InterPro" id="IPR024083">
    <property type="entry name" value="Fumarase/histidase_N"/>
</dbReference>
<evidence type="ECO:0000256" key="10">
    <source>
        <dbReference type="ARBA" id="ARBA00030717"/>
    </source>
</evidence>
<evidence type="ECO:0000256" key="8">
    <source>
        <dbReference type="ARBA" id="ARBA00023239"/>
    </source>
</evidence>
<keyword evidence="17" id="KW-1185">Reference proteome</keyword>
<dbReference type="GO" id="GO:0008652">
    <property type="term" value="P:amino acid biosynthetic process"/>
    <property type="evidence" value="ECO:0007669"/>
    <property type="project" value="UniProtKB-KW"/>
</dbReference>
<evidence type="ECO:0000256" key="12">
    <source>
        <dbReference type="NCBIfam" id="TIGR00928"/>
    </source>
</evidence>
<dbReference type="EC" id="4.3.2.2" evidence="4 12"/>
<evidence type="ECO:0000256" key="9">
    <source>
        <dbReference type="ARBA" id="ARBA00024477"/>
    </source>
</evidence>
<evidence type="ECO:0000256" key="2">
    <source>
        <dbReference type="ARBA" id="ARBA00004734"/>
    </source>
</evidence>
<comment type="catalytic activity">
    <reaction evidence="11">
        <text>N(6)-(1,2-dicarboxyethyl)-AMP = fumarate + AMP</text>
        <dbReference type="Rhea" id="RHEA:16853"/>
        <dbReference type="ChEBI" id="CHEBI:29806"/>
        <dbReference type="ChEBI" id="CHEBI:57567"/>
        <dbReference type="ChEBI" id="CHEBI:456215"/>
        <dbReference type="EC" id="4.3.2.2"/>
    </reaction>
    <physiologicalReaction direction="left-to-right" evidence="11">
        <dbReference type="Rhea" id="RHEA:16854"/>
    </physiologicalReaction>
</comment>
<dbReference type="InterPro" id="IPR022761">
    <property type="entry name" value="Fumarate_lyase_N"/>
</dbReference>
<dbReference type="Proteomes" id="UP000426444">
    <property type="component" value="Chromosome"/>
</dbReference>
<dbReference type="RefSeq" id="WP_156202763.1">
    <property type="nucleotide sequence ID" value="NZ_CP046457.1"/>
</dbReference>
<dbReference type="PANTHER" id="PTHR43172:SF1">
    <property type="entry name" value="ADENYLOSUCCINATE LYASE"/>
    <property type="match status" value="1"/>
</dbReference>
<evidence type="ECO:0000256" key="5">
    <source>
        <dbReference type="ARBA" id="ARBA00017058"/>
    </source>
</evidence>
<dbReference type="NCBIfam" id="TIGR00928">
    <property type="entry name" value="purB"/>
    <property type="match status" value="1"/>
</dbReference>
<evidence type="ECO:0000256" key="1">
    <source>
        <dbReference type="ARBA" id="ARBA00004706"/>
    </source>
</evidence>
<evidence type="ECO:0000256" key="11">
    <source>
        <dbReference type="ARBA" id="ARBA00049115"/>
    </source>
</evidence>
<dbReference type="GO" id="GO:0004018">
    <property type="term" value="F:N6-(1,2-dicarboxyethyl)AMP AMP-lyase (fumarate-forming) activity"/>
    <property type="evidence" value="ECO:0007669"/>
    <property type="project" value="UniProtKB-UniRule"/>
</dbReference>
<dbReference type="PANTHER" id="PTHR43172">
    <property type="entry name" value="ADENYLOSUCCINATE LYASE"/>
    <property type="match status" value="1"/>
</dbReference>
<dbReference type="GO" id="GO:0044208">
    <property type="term" value="P:'de novo' AMP biosynthetic process"/>
    <property type="evidence" value="ECO:0007669"/>
    <property type="project" value="UniProtKB-UniPathway"/>
</dbReference>
<dbReference type="UniPathway" id="UPA00074">
    <property type="reaction ID" value="UER00132"/>
</dbReference>
<dbReference type="InterPro" id="IPR008948">
    <property type="entry name" value="L-Aspartase-like"/>
</dbReference>
<proteinExistence type="inferred from homology"/>
<keyword evidence="8 13" id="KW-0456">Lyase</keyword>
<evidence type="ECO:0000256" key="14">
    <source>
        <dbReference type="SAM" id="Coils"/>
    </source>
</evidence>
<dbReference type="GO" id="GO:0005829">
    <property type="term" value="C:cytosol"/>
    <property type="evidence" value="ECO:0007669"/>
    <property type="project" value="TreeGrafter"/>
</dbReference>
<evidence type="ECO:0000313" key="17">
    <source>
        <dbReference type="Proteomes" id="UP000426444"/>
    </source>
</evidence>
<dbReference type="KEGG" id="salq:SYNTR_0214"/>
<dbReference type="OrthoDB" id="9768878at2"/>
<feature type="coiled-coil region" evidence="14">
    <location>
        <begin position="107"/>
        <end position="134"/>
    </location>
</feature>
<reference evidence="17" key="1">
    <citation type="journal article" date="2019" name="Microbiology">
        <title>Complete Genome Sequence of an Uncultured Bacterium of the Candidate Phylum Bipolaricaulota.</title>
        <authorList>
            <person name="Kadnikov V.V."/>
            <person name="Mardanov A.V."/>
            <person name="Beletsky A.V."/>
            <person name="Frank Y.A."/>
            <person name="Karnachuk O.V."/>
            <person name="Ravin N.V."/>
        </authorList>
    </citation>
    <scope>NUCLEOTIDE SEQUENCE [LARGE SCALE GENOMIC DNA]</scope>
</reference>
<keyword evidence="14" id="KW-0175">Coiled coil</keyword>
<evidence type="ECO:0000313" key="16">
    <source>
        <dbReference type="EMBL" id="QGT98807.1"/>
    </source>
</evidence>
<dbReference type="Pfam" id="PF10397">
    <property type="entry name" value="ADSL_C"/>
    <property type="match status" value="1"/>
</dbReference>
<comment type="pathway">
    <text evidence="1 13">Purine metabolism; IMP biosynthesis via de novo pathway; 5-amino-1-(5-phospho-D-ribosyl)imidazole-4-carboxamide from 5-amino-1-(5-phospho-D-ribosyl)imidazole-4-carboxylate: step 2/2.</text>
</comment>
<evidence type="ECO:0000256" key="13">
    <source>
        <dbReference type="RuleBase" id="RU361172"/>
    </source>
</evidence>
<feature type="domain" description="Adenylosuccinate lyase C-terminal" evidence="15">
    <location>
        <begin position="349"/>
        <end position="429"/>
    </location>
</feature>
<evidence type="ECO:0000256" key="4">
    <source>
        <dbReference type="ARBA" id="ARBA00012339"/>
    </source>
</evidence>
<accession>A0A6I6D8A0</accession>
<name>A0A6I6D8A0_9FIRM</name>
<protein>
    <recommendedName>
        <fullName evidence="5 12">Adenylosuccinate lyase</fullName>
        <shortName evidence="13">ASL</shortName>
        <ecNumber evidence="4 12">4.3.2.2</ecNumber>
    </recommendedName>
    <alternativeName>
        <fullName evidence="10 13">Adenylosuccinase</fullName>
    </alternativeName>
</protein>
<dbReference type="Pfam" id="PF00206">
    <property type="entry name" value="Lyase_1"/>
    <property type="match status" value="1"/>
</dbReference>
<dbReference type="FunFam" id="1.10.275.10:FF:000006">
    <property type="entry name" value="Adenylosuccinate lyase"/>
    <property type="match status" value="1"/>
</dbReference>
<dbReference type="InterPro" id="IPR019468">
    <property type="entry name" value="AdenyloSucc_lyase_C"/>
</dbReference>
<comment type="similarity">
    <text evidence="3 13">Belongs to the lyase 1 family. Adenylosuccinate lyase subfamily.</text>
</comment>
<keyword evidence="7 13" id="KW-0658">Purine biosynthesis</keyword>